<evidence type="ECO:0000313" key="4">
    <source>
        <dbReference type="EMBL" id="QJI05098.1"/>
    </source>
</evidence>
<evidence type="ECO:0000313" key="1">
    <source>
        <dbReference type="EMBL" id="QJA44636.1"/>
    </source>
</evidence>
<dbReference type="EMBL" id="MT141572">
    <property type="protein sequence ID" value="QJA67533.1"/>
    <property type="molecule type" value="Genomic_DNA"/>
</dbReference>
<sequence length="70" mass="8093">MNKDQIAGELVSLRLDIELFTNEVRGNFEPFKPATINHMQVQLKDFAHRISKLQEGVMEDAPAHEHLKHE</sequence>
<evidence type="ECO:0000313" key="2">
    <source>
        <dbReference type="EMBL" id="QJA67533.1"/>
    </source>
</evidence>
<dbReference type="EMBL" id="MT143978">
    <property type="protein sequence ID" value="QJA44636.1"/>
    <property type="molecule type" value="Genomic_DNA"/>
</dbReference>
<organism evidence="1">
    <name type="scientific">viral metagenome</name>
    <dbReference type="NCBI Taxonomy" id="1070528"/>
    <lineage>
        <taxon>unclassified sequences</taxon>
        <taxon>metagenomes</taxon>
        <taxon>organismal metagenomes</taxon>
    </lineage>
</organism>
<dbReference type="AlphaFoldDB" id="A0A6H1Z9Q2"/>
<proteinExistence type="predicted"/>
<reference evidence="1" key="1">
    <citation type="submission" date="2020-03" db="EMBL/GenBank/DDBJ databases">
        <title>The deep terrestrial virosphere.</title>
        <authorList>
            <person name="Holmfeldt K."/>
            <person name="Nilsson E."/>
            <person name="Simone D."/>
            <person name="Lopez-Fernandez M."/>
            <person name="Wu X."/>
            <person name="de Brujin I."/>
            <person name="Lundin D."/>
            <person name="Andersson A."/>
            <person name="Bertilsson S."/>
            <person name="Dopson M."/>
        </authorList>
    </citation>
    <scope>NUCLEOTIDE SEQUENCE</scope>
    <source>
        <strain evidence="4">MM415A00133</strain>
        <strain evidence="2">MM415B00206</strain>
        <strain evidence="1">TM448A00125</strain>
        <strain evidence="3">TM448B00851</strain>
    </source>
</reference>
<evidence type="ECO:0000313" key="3">
    <source>
        <dbReference type="EMBL" id="QJH96842.1"/>
    </source>
</evidence>
<name>A0A6H1Z9Q2_9ZZZZ</name>
<dbReference type="EMBL" id="MT144665">
    <property type="protein sequence ID" value="QJH96842.1"/>
    <property type="molecule type" value="Genomic_DNA"/>
</dbReference>
<protein>
    <submittedName>
        <fullName evidence="1">Uncharacterized protein</fullName>
    </submittedName>
</protein>
<dbReference type="EMBL" id="MT145194">
    <property type="protein sequence ID" value="QJI05098.1"/>
    <property type="molecule type" value="Genomic_DNA"/>
</dbReference>
<accession>A0A6H1Z9Q2</accession>
<gene>
    <name evidence="4" type="ORF">MM415A00133_0041</name>
    <name evidence="2" type="ORF">MM415B00206_0050</name>
    <name evidence="1" type="ORF">TM448A00125_0032</name>
    <name evidence="3" type="ORF">TM448B00851_0003</name>
</gene>